<evidence type="ECO:0000256" key="8">
    <source>
        <dbReference type="ARBA" id="ARBA00047645"/>
    </source>
</evidence>
<comment type="pathway">
    <text evidence="1">Protein modification; [NiFe] hydrogenase maturation.</text>
</comment>
<organism evidence="14 15">
    <name type="scientific">Clostridium polyendosporum</name>
    <dbReference type="NCBI Taxonomy" id="69208"/>
    <lineage>
        <taxon>Bacteria</taxon>
        <taxon>Bacillati</taxon>
        <taxon>Bacillota</taxon>
        <taxon>Clostridia</taxon>
        <taxon>Eubacteriales</taxon>
        <taxon>Clostridiaceae</taxon>
        <taxon>Clostridium</taxon>
    </lineage>
</organism>
<evidence type="ECO:0000256" key="5">
    <source>
        <dbReference type="ARBA" id="ARBA00022723"/>
    </source>
</evidence>
<evidence type="ECO:0000256" key="11">
    <source>
        <dbReference type="PROSITE-ProRule" id="PRU00520"/>
    </source>
</evidence>
<evidence type="ECO:0000256" key="9">
    <source>
        <dbReference type="ARBA" id="ARBA00048220"/>
    </source>
</evidence>
<feature type="domain" description="Acylphosphatase-like" evidence="12">
    <location>
        <begin position="3"/>
        <end position="89"/>
    </location>
</feature>
<dbReference type="Pfam" id="PF07503">
    <property type="entry name" value="zf-HYPF"/>
    <property type="match status" value="2"/>
</dbReference>
<dbReference type="GO" id="GO:0051604">
    <property type="term" value="P:protein maturation"/>
    <property type="evidence" value="ECO:0007669"/>
    <property type="project" value="TreeGrafter"/>
</dbReference>
<evidence type="ECO:0000256" key="10">
    <source>
        <dbReference type="PIRNR" id="PIRNR006256"/>
    </source>
</evidence>
<dbReference type="EC" id="6.2.-.-" evidence="10"/>
<feature type="active site" evidence="11">
    <location>
        <position position="18"/>
    </location>
</feature>
<dbReference type="SUPFAM" id="SSF55821">
    <property type="entry name" value="YrdC/RibB"/>
    <property type="match status" value="1"/>
</dbReference>
<dbReference type="Pfam" id="PF01300">
    <property type="entry name" value="Sua5_yciO_yrdC"/>
    <property type="match status" value="1"/>
</dbReference>
<evidence type="ECO:0000313" key="15">
    <source>
        <dbReference type="Proteomes" id="UP000679179"/>
    </source>
</evidence>
<dbReference type="Gene3D" id="3.90.870.50">
    <property type="match status" value="1"/>
</dbReference>
<dbReference type="InterPro" id="IPR055128">
    <property type="entry name" value="HypF_C_2"/>
</dbReference>
<dbReference type="Pfam" id="PF00708">
    <property type="entry name" value="Acylphosphatase"/>
    <property type="match status" value="1"/>
</dbReference>
<dbReference type="InterPro" id="IPR017945">
    <property type="entry name" value="DHBP_synth_RibB-like_a/b_dom"/>
</dbReference>
<feature type="active site" evidence="11">
    <location>
        <position position="36"/>
    </location>
</feature>
<dbReference type="GO" id="GO:0016874">
    <property type="term" value="F:ligase activity"/>
    <property type="evidence" value="ECO:0007669"/>
    <property type="project" value="UniProtKB-UniRule"/>
</dbReference>
<dbReference type="InterPro" id="IPR036046">
    <property type="entry name" value="Acylphosphatase-like_dom_sf"/>
</dbReference>
<dbReference type="AlphaFoldDB" id="A0A919RX51"/>
<dbReference type="Gene3D" id="3.30.420.360">
    <property type="match status" value="1"/>
</dbReference>
<accession>A0A919RX51</accession>
<dbReference type="InterPro" id="IPR001792">
    <property type="entry name" value="Acylphosphatase-like_dom"/>
</dbReference>
<dbReference type="InterPro" id="IPR011125">
    <property type="entry name" value="Znf_HypF"/>
</dbReference>
<dbReference type="PIRSF" id="PIRSF006256">
    <property type="entry name" value="CMPcnvr_hdrg_mat"/>
    <property type="match status" value="1"/>
</dbReference>
<dbReference type="InterPro" id="IPR017968">
    <property type="entry name" value="Acylphosphatase_CS"/>
</dbReference>
<dbReference type="InterPro" id="IPR041440">
    <property type="entry name" value="HypF_C"/>
</dbReference>
<dbReference type="Pfam" id="PF22521">
    <property type="entry name" value="HypF_C_2"/>
    <property type="match status" value="1"/>
</dbReference>
<dbReference type="GO" id="GO:0003725">
    <property type="term" value="F:double-stranded RNA binding"/>
    <property type="evidence" value="ECO:0007669"/>
    <property type="project" value="InterPro"/>
</dbReference>
<dbReference type="Pfam" id="PF17788">
    <property type="entry name" value="HypF_C"/>
    <property type="match status" value="1"/>
</dbReference>
<dbReference type="FunFam" id="3.30.420.40:FF:000124">
    <property type="entry name" value="Carbamoyltransferase HypF"/>
    <property type="match status" value="1"/>
</dbReference>
<evidence type="ECO:0000313" key="14">
    <source>
        <dbReference type="EMBL" id="GIM28092.1"/>
    </source>
</evidence>
<sequence>MKRVFLKIRGIVQGVGFRPFVYNLAILYNLKGWVNNNSEGVDIDIEGNEDRLNEFISELKYNTPPLAKIENIIIEELELNNYVDFEIRESEKKEKKITLISPDMATCKECIRDISDPLNKRYRYAFTNCTNCGPRFSIIKSIPYDREKTTMKEFTMCGDCKREYIDLTNRRFHAQPNACSDCGPNIWIEDSDGTKIEVDDVIEWTSKKFKDGKIFAIKGLGGFHLVCDGTDSEAIDLLRVRKKRQDKPFAVMMKDMEVVKKYCHVNAIEEQVLTGIRKPIVILKQREDYNLPQCIAPRQKTLGVMLPYTPLHQLLFSSGIEVLIMTSANIYGLPLEFKNDSAVEKLGHVVDYFLQHNRDIYIPVDDSVVRVMDDEVRMIRRARGYAPEPLKRSGIREILACGSNMKNTFSIAKENFLFLSQHNGDLGNLETYEHYKNNITHYKNIFSFYPKYLAYDMHPNYAANEYANSLNLPKIQVQHHHAHVVSCLVENNVSSKVIGIAFDGTGYGTDGKIWGGEFLLCDTRDFKRLGYLDYVKMPGGEKAVEEPWRMAVSYLYSMFKLERDSRDNVNSKLKEMLMELYGNKAIKLLSVLDANINCPETSSMGRFYDAVASLIGIRDNITYEGQAAVEMEAIISDECLDYYSYNIRKDSTYIIEPYKIIEGVIKDKLLSVPKEIISAKFHNTVVRFSKEMCNLIRIDTGINEVALSGGVFQNAYLLKRLIDELKNDEFIVYTNKLVPMNDGGVSVGQVVVANEVLNRNLCNS</sequence>
<reference evidence="14" key="1">
    <citation type="submission" date="2021-03" db="EMBL/GenBank/DDBJ databases">
        <title>Taxonomic study of Clostridium polyendosporum from meadow-gley soil under rice.</title>
        <authorList>
            <person name="Kobayashi H."/>
            <person name="Tanizawa Y."/>
            <person name="Yagura M."/>
        </authorList>
    </citation>
    <scope>NUCLEOTIDE SEQUENCE</scope>
    <source>
        <strain evidence="14">JCM 30710</strain>
    </source>
</reference>
<keyword evidence="4" id="KW-0436">Ligase</keyword>
<dbReference type="InterPro" id="IPR006070">
    <property type="entry name" value="Sua5-like_dom"/>
</dbReference>
<evidence type="ECO:0000256" key="3">
    <source>
        <dbReference type="ARBA" id="ARBA00008097"/>
    </source>
</evidence>
<evidence type="ECO:0000256" key="1">
    <source>
        <dbReference type="ARBA" id="ARBA00004711"/>
    </source>
</evidence>
<keyword evidence="5" id="KW-0479">Metal-binding</keyword>
<comment type="catalytic activity">
    <reaction evidence="9">
        <text>C-terminal L-cysteinyl-[HypE protein] + carbamoyl phosphate + ATP + H2O = C-terminal S-carboxamide-L-cysteinyl-[HypE protein] + AMP + phosphate + diphosphate + H(+)</text>
        <dbReference type="Rhea" id="RHEA:55636"/>
        <dbReference type="Rhea" id="RHEA-COMP:14247"/>
        <dbReference type="Rhea" id="RHEA-COMP:14392"/>
        <dbReference type="ChEBI" id="CHEBI:15377"/>
        <dbReference type="ChEBI" id="CHEBI:15378"/>
        <dbReference type="ChEBI" id="CHEBI:30616"/>
        <dbReference type="ChEBI" id="CHEBI:33019"/>
        <dbReference type="ChEBI" id="CHEBI:43474"/>
        <dbReference type="ChEBI" id="CHEBI:58228"/>
        <dbReference type="ChEBI" id="CHEBI:76913"/>
        <dbReference type="ChEBI" id="CHEBI:139126"/>
        <dbReference type="ChEBI" id="CHEBI:456215"/>
    </reaction>
</comment>
<comment type="catalytic activity">
    <reaction evidence="8 11">
        <text>an acyl phosphate + H2O = a carboxylate + phosphate + H(+)</text>
        <dbReference type="Rhea" id="RHEA:14965"/>
        <dbReference type="ChEBI" id="CHEBI:15377"/>
        <dbReference type="ChEBI" id="CHEBI:15378"/>
        <dbReference type="ChEBI" id="CHEBI:29067"/>
        <dbReference type="ChEBI" id="CHEBI:43474"/>
        <dbReference type="ChEBI" id="CHEBI:59918"/>
        <dbReference type="EC" id="3.6.1.7"/>
    </reaction>
</comment>
<evidence type="ECO:0000256" key="7">
    <source>
        <dbReference type="ARBA" id="ARBA00022833"/>
    </source>
</evidence>
<dbReference type="NCBIfam" id="TIGR00143">
    <property type="entry name" value="hypF"/>
    <property type="match status" value="1"/>
</dbReference>
<dbReference type="PROSITE" id="PS00150">
    <property type="entry name" value="ACYLPHOSPHATASE_1"/>
    <property type="match status" value="1"/>
</dbReference>
<evidence type="ECO:0000259" key="13">
    <source>
        <dbReference type="PROSITE" id="PS51163"/>
    </source>
</evidence>
<dbReference type="RefSeq" id="WP_212902827.1">
    <property type="nucleotide sequence ID" value="NZ_BOPZ01000004.1"/>
</dbReference>
<name>A0A919RX51_9CLOT</name>
<dbReference type="Gene3D" id="3.30.110.120">
    <property type="match status" value="1"/>
</dbReference>
<dbReference type="PANTHER" id="PTHR42959">
    <property type="entry name" value="CARBAMOYLTRANSFERASE"/>
    <property type="match status" value="1"/>
</dbReference>
<evidence type="ECO:0000256" key="6">
    <source>
        <dbReference type="ARBA" id="ARBA00022771"/>
    </source>
</evidence>
<dbReference type="GO" id="GO:0003998">
    <property type="term" value="F:acylphosphatase activity"/>
    <property type="evidence" value="ECO:0007669"/>
    <property type="project" value="UniProtKB-EC"/>
</dbReference>
<dbReference type="InterPro" id="IPR051060">
    <property type="entry name" value="Carbamoyltrans_HypF-like"/>
</dbReference>
<dbReference type="Gene3D" id="3.30.420.40">
    <property type="match status" value="1"/>
</dbReference>
<comment type="caution">
    <text evidence="14">The sequence shown here is derived from an EMBL/GenBank/DDBJ whole genome shotgun (WGS) entry which is preliminary data.</text>
</comment>
<gene>
    <name evidence="14" type="primary">hypF_2</name>
    <name evidence="14" type="ORF">CPJCM30710_07580</name>
</gene>
<comment type="similarity">
    <text evidence="3 10">Belongs to the carbamoyltransferase HypF family.</text>
</comment>
<proteinExistence type="inferred from homology"/>
<evidence type="ECO:0000256" key="2">
    <source>
        <dbReference type="ARBA" id="ARBA00005614"/>
    </source>
</evidence>
<dbReference type="PROSITE" id="PS51163">
    <property type="entry name" value="YRDC"/>
    <property type="match status" value="1"/>
</dbReference>
<protein>
    <recommendedName>
        <fullName evidence="10">Carbamoyltransferase</fullName>
        <ecNumber evidence="10">6.2.-.-</ecNumber>
    </recommendedName>
</protein>
<comment type="similarity">
    <text evidence="2">Belongs to the acylphosphatase family.</text>
</comment>
<keyword evidence="6" id="KW-0863">Zinc-finger</keyword>
<dbReference type="SUPFAM" id="SSF54975">
    <property type="entry name" value="Acylphosphatase/BLUF domain-like"/>
    <property type="match status" value="1"/>
</dbReference>
<dbReference type="EMBL" id="BOPZ01000004">
    <property type="protein sequence ID" value="GIM28092.1"/>
    <property type="molecule type" value="Genomic_DNA"/>
</dbReference>
<dbReference type="PANTHER" id="PTHR42959:SF1">
    <property type="entry name" value="CARBAMOYLTRANSFERASE HYPF"/>
    <property type="match status" value="1"/>
</dbReference>
<dbReference type="GO" id="GO:0008270">
    <property type="term" value="F:zinc ion binding"/>
    <property type="evidence" value="ECO:0007669"/>
    <property type="project" value="UniProtKB-KW"/>
</dbReference>
<dbReference type="Proteomes" id="UP000679179">
    <property type="component" value="Unassembled WGS sequence"/>
</dbReference>
<dbReference type="GO" id="GO:0016743">
    <property type="term" value="F:carboxyl- or carbamoyltransferase activity"/>
    <property type="evidence" value="ECO:0007669"/>
    <property type="project" value="UniProtKB-UniRule"/>
</dbReference>
<dbReference type="PROSITE" id="PS51160">
    <property type="entry name" value="ACYLPHOSPHATASE_3"/>
    <property type="match status" value="1"/>
</dbReference>
<keyword evidence="7" id="KW-0862">Zinc</keyword>
<dbReference type="InterPro" id="IPR004421">
    <property type="entry name" value="Carbamoyltransferase_HypF"/>
</dbReference>
<keyword evidence="15" id="KW-1185">Reference proteome</keyword>
<evidence type="ECO:0000256" key="4">
    <source>
        <dbReference type="ARBA" id="ARBA00022598"/>
    </source>
</evidence>
<keyword evidence="11" id="KW-0378">Hydrolase</keyword>
<feature type="domain" description="YrdC-like" evidence="13">
    <location>
        <begin position="199"/>
        <end position="384"/>
    </location>
</feature>
<evidence type="ECO:0000259" key="12">
    <source>
        <dbReference type="PROSITE" id="PS51160"/>
    </source>
</evidence>